<dbReference type="PANTHER" id="PTHR10270:SF161">
    <property type="entry name" value="SEX-DETERMINING REGION Y PROTEIN"/>
    <property type="match status" value="1"/>
</dbReference>
<dbReference type="Gene3D" id="1.10.30.10">
    <property type="entry name" value="High mobility group box domain"/>
    <property type="match status" value="1"/>
</dbReference>
<proteinExistence type="predicted"/>
<feature type="compositionally biased region" description="Polar residues" evidence="4">
    <location>
        <begin position="37"/>
        <end position="47"/>
    </location>
</feature>
<keyword evidence="3" id="KW-0539">Nucleus</keyword>
<feature type="compositionally biased region" description="Basic and acidic residues" evidence="4">
    <location>
        <begin position="1"/>
        <end position="11"/>
    </location>
</feature>
<dbReference type="CDD" id="cd01389">
    <property type="entry name" value="HMG-box_ROX1-like"/>
    <property type="match status" value="1"/>
</dbReference>
<gene>
    <name evidence="6" type="ORF">V5O48_003011</name>
</gene>
<organism evidence="6 7">
    <name type="scientific">Marasmius crinis-equi</name>
    <dbReference type="NCBI Taxonomy" id="585013"/>
    <lineage>
        <taxon>Eukaryota</taxon>
        <taxon>Fungi</taxon>
        <taxon>Dikarya</taxon>
        <taxon>Basidiomycota</taxon>
        <taxon>Agaricomycotina</taxon>
        <taxon>Agaricomycetes</taxon>
        <taxon>Agaricomycetidae</taxon>
        <taxon>Agaricales</taxon>
        <taxon>Marasmiineae</taxon>
        <taxon>Marasmiaceae</taxon>
        <taxon>Marasmius</taxon>
    </lineage>
</organism>
<dbReference type="PROSITE" id="PS50118">
    <property type="entry name" value="HMG_BOX_2"/>
    <property type="match status" value="1"/>
</dbReference>
<dbReference type="Pfam" id="PF00505">
    <property type="entry name" value="HMG_box"/>
    <property type="match status" value="1"/>
</dbReference>
<feature type="region of interest" description="Disordered" evidence="4">
    <location>
        <begin position="193"/>
        <end position="213"/>
    </location>
</feature>
<sequence length="441" mass="49626">MPPNRHSDALRRSSRKVPPKNYDEDAFEANEPDACSPRTSESSTDASYSPHPSPYPLEGSSPPSSHDEKDLASPRTSKPRKATEDRIRRPPNAFILFRSDWKQRQTHIERDETKISRMAGIAWRNLPPQEKAYWERKAHEAKIQHKAAYPEYRYAPKSRSKPRVQKKRTSRKDQKVIKRREEVAEKLMRGESLGHGVEPVDSPTSSVSSAFTAPSSSPVEVKAELPRPELSLDSLYPQPARITSPSFPIVGHDLQSPSVAGGDCTADVEFQHPDFVESEETGCDAGPLDTFVRTADIPTICLPAPVIAILAAPKPLPVVEEESPYASPRANSPALPFDRQIDNYFGCKHETYNLDPQQILFTNSNGYQEVSSFSSNNDQYNCSPYAATSPRYELEPSSYHSNANVNYEPNTYTQPETRLFDTDFNDDFLYELAQNNPSYIY</sequence>
<reference evidence="6 7" key="1">
    <citation type="submission" date="2024-02" db="EMBL/GenBank/DDBJ databases">
        <title>A draft genome for the cacao thread blight pathogen Marasmius crinis-equi.</title>
        <authorList>
            <person name="Cohen S.P."/>
            <person name="Baruah I.K."/>
            <person name="Amoako-Attah I."/>
            <person name="Bukari Y."/>
            <person name="Meinhardt L.W."/>
            <person name="Bailey B.A."/>
        </authorList>
    </citation>
    <scope>NUCLEOTIDE SEQUENCE [LARGE SCALE GENOMIC DNA]</scope>
    <source>
        <strain evidence="6 7">GH-76</strain>
    </source>
</reference>
<feature type="region of interest" description="Disordered" evidence="4">
    <location>
        <begin position="1"/>
        <end position="92"/>
    </location>
</feature>
<dbReference type="SMART" id="SM00398">
    <property type="entry name" value="HMG"/>
    <property type="match status" value="1"/>
</dbReference>
<keyword evidence="1 3" id="KW-0238">DNA-binding</keyword>
<feature type="compositionally biased region" description="Low complexity" evidence="4">
    <location>
        <begin position="202"/>
        <end position="213"/>
    </location>
</feature>
<protein>
    <recommendedName>
        <fullName evidence="5">HMG box domain-containing protein</fullName>
    </recommendedName>
</protein>
<evidence type="ECO:0000256" key="3">
    <source>
        <dbReference type="PROSITE-ProRule" id="PRU00267"/>
    </source>
</evidence>
<evidence type="ECO:0000259" key="5">
    <source>
        <dbReference type="PROSITE" id="PS50118"/>
    </source>
</evidence>
<evidence type="ECO:0000313" key="7">
    <source>
        <dbReference type="Proteomes" id="UP001465976"/>
    </source>
</evidence>
<dbReference type="InterPro" id="IPR009071">
    <property type="entry name" value="HMG_box_dom"/>
</dbReference>
<accession>A0ABR3FUT4</accession>
<dbReference type="EMBL" id="JBAHYK010000076">
    <property type="protein sequence ID" value="KAL0578971.1"/>
    <property type="molecule type" value="Genomic_DNA"/>
</dbReference>
<feature type="domain" description="HMG box" evidence="5">
    <location>
        <begin position="87"/>
        <end position="153"/>
    </location>
</feature>
<dbReference type="SUPFAM" id="SSF47095">
    <property type="entry name" value="HMG-box"/>
    <property type="match status" value="1"/>
</dbReference>
<name>A0ABR3FUT4_9AGAR</name>
<feature type="compositionally biased region" description="Basic residues" evidence="4">
    <location>
        <begin position="156"/>
        <end position="170"/>
    </location>
</feature>
<keyword evidence="7" id="KW-1185">Reference proteome</keyword>
<evidence type="ECO:0000256" key="1">
    <source>
        <dbReference type="ARBA" id="ARBA00023125"/>
    </source>
</evidence>
<dbReference type="Proteomes" id="UP001465976">
    <property type="component" value="Unassembled WGS sequence"/>
</dbReference>
<keyword evidence="2" id="KW-0804">Transcription</keyword>
<comment type="caution">
    <text evidence="6">The sequence shown here is derived from an EMBL/GenBank/DDBJ whole genome shotgun (WGS) entry which is preliminary data.</text>
</comment>
<dbReference type="InterPro" id="IPR036910">
    <property type="entry name" value="HMG_box_dom_sf"/>
</dbReference>
<dbReference type="PANTHER" id="PTHR10270">
    <property type="entry name" value="SOX TRANSCRIPTION FACTOR"/>
    <property type="match status" value="1"/>
</dbReference>
<dbReference type="InterPro" id="IPR050140">
    <property type="entry name" value="SRY-related_HMG-box_TF-like"/>
</dbReference>
<evidence type="ECO:0000256" key="4">
    <source>
        <dbReference type="SAM" id="MobiDB-lite"/>
    </source>
</evidence>
<feature type="region of interest" description="Disordered" evidence="4">
    <location>
        <begin position="147"/>
        <end position="178"/>
    </location>
</feature>
<feature type="DNA-binding region" description="HMG box" evidence="3">
    <location>
        <begin position="87"/>
        <end position="153"/>
    </location>
</feature>
<evidence type="ECO:0000313" key="6">
    <source>
        <dbReference type="EMBL" id="KAL0578971.1"/>
    </source>
</evidence>
<evidence type="ECO:0000256" key="2">
    <source>
        <dbReference type="ARBA" id="ARBA00023163"/>
    </source>
</evidence>